<dbReference type="Proteomes" id="UP001497493">
    <property type="component" value="Chromosome"/>
</dbReference>
<dbReference type="Gene3D" id="3.40.390.70">
    <property type="match status" value="1"/>
</dbReference>
<gene>
    <name evidence="2" type="ORF">MECH1_V1_0341</name>
</gene>
<keyword evidence="3" id="KW-1185">Reference proteome</keyword>
<feature type="domain" description="Zinc-ribbon" evidence="1">
    <location>
        <begin position="3"/>
        <end position="91"/>
    </location>
</feature>
<evidence type="ECO:0000259" key="1">
    <source>
        <dbReference type="Pfam" id="PF10005"/>
    </source>
</evidence>
<dbReference type="InterPro" id="IPR031321">
    <property type="entry name" value="UCP012641"/>
</dbReference>
<evidence type="ECO:0000313" key="2">
    <source>
        <dbReference type="EMBL" id="CAL1239117.1"/>
    </source>
</evidence>
<dbReference type="EMBL" id="OZ026884">
    <property type="protein sequence ID" value="CAL1239117.1"/>
    <property type="molecule type" value="Genomic_DNA"/>
</dbReference>
<proteinExistence type="predicted"/>
<accession>A0ABM9NF80</accession>
<protein>
    <submittedName>
        <fullName evidence="2">Zinc-ribbon_6 domain-containing protein</fullName>
    </submittedName>
</protein>
<dbReference type="RefSeq" id="WP_348758705.1">
    <property type="nucleotide sequence ID" value="NZ_OZ026884.1"/>
</dbReference>
<dbReference type="Pfam" id="PF10005">
    <property type="entry name" value="Zn_ribbon_DZR_6"/>
    <property type="match status" value="1"/>
</dbReference>
<dbReference type="PIRSF" id="PIRSF012641">
    <property type="entry name" value="UCP012641"/>
    <property type="match status" value="1"/>
</dbReference>
<name>A0ABM9NF80_9GAMM</name>
<evidence type="ECO:0000313" key="3">
    <source>
        <dbReference type="Proteomes" id="UP001497493"/>
    </source>
</evidence>
<dbReference type="InterPro" id="IPR011201">
    <property type="entry name" value="Zinc-ribbon_6_bact"/>
</dbReference>
<reference evidence="2 3" key="1">
    <citation type="submission" date="2024-04" db="EMBL/GenBank/DDBJ databases">
        <authorList>
            <person name="Cremers G."/>
        </authorList>
    </citation>
    <scope>NUCLEOTIDE SEQUENCE [LARGE SCALE GENOMIC DNA]</scope>
    <source>
        <strain evidence="2">MeCH1-AG</strain>
    </source>
</reference>
<sequence>MKVFHCDRCRQWLFFENSRCLGCGGVLAFLPDRVTMAVLEPEGDLWRSAGRRYRLCDNYRRENICNWAVPAEDPLVLCRSCRLTRVIPDLDRPGRKEAWYRLEVAKRRLLYGLMRLRLMDGVGGPDQGPQYRFLADPPGAPPVLTGHDGGVITINLAEADDAERERRRLALGEPYRTLLGHFRHESGHYYWDRLVRDSPWLEPFRQRFGDERRDYREALHNHYAENPRDGWQERYISAYAASHPWEDWAETWAHYLHLTDTLETAAGFGLSLRPSADRLPLQVGADPLAGGEASFDGLLASWLPLTYFLNCLNRGLGLADAYPFVLKDPVIDKLRFVHRVIAAARTPGGGRAGLVSTLQEVP</sequence>
<dbReference type="Pfam" id="PF15887">
    <property type="entry name" value="Peptidase_Mx"/>
    <property type="match status" value="1"/>
</dbReference>
<organism evidence="2 3">
    <name type="scientific">Candidatus Methylocalor cossyra</name>
    <dbReference type="NCBI Taxonomy" id="3108543"/>
    <lineage>
        <taxon>Bacteria</taxon>
        <taxon>Pseudomonadati</taxon>
        <taxon>Pseudomonadota</taxon>
        <taxon>Gammaproteobacteria</taxon>
        <taxon>Methylococcales</taxon>
        <taxon>Methylococcaceae</taxon>
        <taxon>Candidatus Methylocalor</taxon>
    </lineage>
</organism>